<evidence type="ECO:0000256" key="7">
    <source>
        <dbReference type="SAM" id="Phobius"/>
    </source>
</evidence>
<gene>
    <name evidence="9" type="ORF">G7Y89_g7284</name>
</gene>
<dbReference type="PANTHER" id="PTHR33048">
    <property type="entry name" value="PTH11-LIKE INTEGRAL MEMBRANE PROTEIN (AFU_ORTHOLOGUE AFUA_5G11245)"/>
    <property type="match status" value="1"/>
</dbReference>
<comment type="subcellular location">
    <subcellularLocation>
        <location evidence="1">Membrane</location>
        <topology evidence="1">Multi-pass membrane protein</topology>
    </subcellularLocation>
</comment>
<keyword evidence="3 7" id="KW-1133">Transmembrane helix</keyword>
<feature type="transmembrane region" description="Helical" evidence="7">
    <location>
        <begin position="274"/>
        <end position="292"/>
    </location>
</feature>
<dbReference type="OrthoDB" id="444631at2759"/>
<dbReference type="AlphaFoldDB" id="A0A8H4RMD5"/>
<reference evidence="9 10" key="1">
    <citation type="submission" date="2020-03" db="EMBL/GenBank/DDBJ databases">
        <title>Draft Genome Sequence of Cudoniella acicularis.</title>
        <authorList>
            <person name="Buettner E."/>
            <person name="Kellner H."/>
        </authorList>
    </citation>
    <scope>NUCLEOTIDE SEQUENCE [LARGE SCALE GENOMIC DNA]</scope>
    <source>
        <strain evidence="9 10">DSM 108380</strain>
    </source>
</reference>
<evidence type="ECO:0000256" key="3">
    <source>
        <dbReference type="ARBA" id="ARBA00022989"/>
    </source>
</evidence>
<dbReference type="Proteomes" id="UP000566819">
    <property type="component" value="Unassembled WGS sequence"/>
</dbReference>
<protein>
    <recommendedName>
        <fullName evidence="8">Rhodopsin domain-containing protein</fullName>
    </recommendedName>
</protein>
<evidence type="ECO:0000256" key="1">
    <source>
        <dbReference type="ARBA" id="ARBA00004141"/>
    </source>
</evidence>
<feature type="transmembrane region" description="Helical" evidence="7">
    <location>
        <begin position="194"/>
        <end position="216"/>
    </location>
</feature>
<feature type="transmembrane region" description="Helical" evidence="7">
    <location>
        <begin position="236"/>
        <end position="262"/>
    </location>
</feature>
<feature type="compositionally biased region" description="Basic and acidic residues" evidence="6">
    <location>
        <begin position="356"/>
        <end position="374"/>
    </location>
</feature>
<evidence type="ECO:0000313" key="10">
    <source>
        <dbReference type="Proteomes" id="UP000566819"/>
    </source>
</evidence>
<feature type="transmembrane region" description="Helical" evidence="7">
    <location>
        <begin position="157"/>
        <end position="182"/>
    </location>
</feature>
<dbReference type="GO" id="GO:0016020">
    <property type="term" value="C:membrane"/>
    <property type="evidence" value="ECO:0007669"/>
    <property type="project" value="UniProtKB-SubCell"/>
</dbReference>
<evidence type="ECO:0000313" key="9">
    <source>
        <dbReference type="EMBL" id="KAF4630847.1"/>
    </source>
</evidence>
<feature type="region of interest" description="Disordered" evidence="6">
    <location>
        <begin position="349"/>
        <end position="380"/>
    </location>
</feature>
<dbReference type="InterPro" id="IPR052337">
    <property type="entry name" value="SAT4-like"/>
</dbReference>
<accession>A0A8H4RMD5</accession>
<feature type="domain" description="Rhodopsin" evidence="8">
    <location>
        <begin position="101"/>
        <end position="335"/>
    </location>
</feature>
<proteinExistence type="inferred from homology"/>
<organism evidence="9 10">
    <name type="scientific">Cudoniella acicularis</name>
    <dbReference type="NCBI Taxonomy" id="354080"/>
    <lineage>
        <taxon>Eukaryota</taxon>
        <taxon>Fungi</taxon>
        <taxon>Dikarya</taxon>
        <taxon>Ascomycota</taxon>
        <taxon>Pezizomycotina</taxon>
        <taxon>Leotiomycetes</taxon>
        <taxon>Helotiales</taxon>
        <taxon>Tricladiaceae</taxon>
        <taxon>Cudoniella</taxon>
    </lineage>
</organism>
<dbReference type="Pfam" id="PF20684">
    <property type="entry name" value="Fung_rhodopsin"/>
    <property type="match status" value="1"/>
</dbReference>
<evidence type="ECO:0000256" key="6">
    <source>
        <dbReference type="SAM" id="MobiDB-lite"/>
    </source>
</evidence>
<feature type="transmembrane region" description="Helical" evidence="7">
    <location>
        <begin position="86"/>
        <end position="105"/>
    </location>
</feature>
<evidence type="ECO:0000256" key="2">
    <source>
        <dbReference type="ARBA" id="ARBA00022692"/>
    </source>
</evidence>
<dbReference type="InterPro" id="IPR049326">
    <property type="entry name" value="Rhodopsin_dom_fungi"/>
</dbReference>
<feature type="transmembrane region" description="Helical" evidence="7">
    <location>
        <begin position="312"/>
        <end position="335"/>
    </location>
</feature>
<keyword evidence="4 7" id="KW-0472">Membrane</keyword>
<name>A0A8H4RMD5_9HELO</name>
<comment type="caution">
    <text evidence="9">The sequence shown here is derived from an EMBL/GenBank/DDBJ whole genome shotgun (WGS) entry which is preliminary data.</text>
</comment>
<dbReference type="EMBL" id="JAAMPI010000504">
    <property type="protein sequence ID" value="KAF4630847.1"/>
    <property type="molecule type" value="Genomic_DNA"/>
</dbReference>
<comment type="similarity">
    <text evidence="5">Belongs to the SAT4 family.</text>
</comment>
<evidence type="ECO:0000256" key="4">
    <source>
        <dbReference type="ARBA" id="ARBA00023136"/>
    </source>
</evidence>
<keyword evidence="2 7" id="KW-0812">Transmembrane</keyword>
<feature type="transmembrane region" description="Helical" evidence="7">
    <location>
        <begin position="117"/>
        <end position="137"/>
    </location>
</feature>
<keyword evidence="10" id="KW-1185">Reference proteome</keyword>
<evidence type="ECO:0000256" key="5">
    <source>
        <dbReference type="ARBA" id="ARBA00038359"/>
    </source>
</evidence>
<dbReference type="PANTHER" id="PTHR33048:SF129">
    <property type="entry name" value="INTEGRAL MEMBRANE PROTEIN-RELATED"/>
    <property type="match status" value="1"/>
</dbReference>
<sequence>MLLLRTPEGWMPAETWESLHLHAFYLSHLFDDDDVAIYNYRPEHKGYCHTTGYSGAGLEVMCVAFAIVPESWIIGEGETRVPQLTATNVTLLVIATIVMVLRFYTRSRITRYIGADDWIMLAAYILGLAQFGLWTAYDALGNAQHIWDVNLNNLPRFFLVLWLIQIFYSVGLGLIKLSILALFLRLFPSDRFRLVILCAMGFITAMTIALTLSVIFACKPVDANWDVYNPNCDDRYAQQIAASALAFSTDIVVLIMPMKYLLALRVSTKEKIQVIALMSLGAVSCIASVMRFKWLKIVSFSADSTWDGFFLSFWSSLEFYLAMITACAPAIKPFYVKYMRVLMKKLRGSRAPSSGELRRRDETPSNSSSERKEPSVLPPV</sequence>
<evidence type="ECO:0000259" key="8">
    <source>
        <dbReference type="Pfam" id="PF20684"/>
    </source>
</evidence>